<dbReference type="Proteomes" id="UP000316313">
    <property type="component" value="Chromosome"/>
</dbReference>
<dbReference type="KEGG" id="ssam:E3D00_05675"/>
<evidence type="ECO:0000256" key="2">
    <source>
        <dbReference type="HAMAP-Rule" id="MF_00336"/>
    </source>
</evidence>
<dbReference type="PANTHER" id="PTHR43210">
    <property type="entry name" value="DETHIOBIOTIN SYNTHETASE"/>
    <property type="match status" value="1"/>
</dbReference>
<comment type="subunit">
    <text evidence="2">Homodimer.</text>
</comment>
<dbReference type="Pfam" id="PF13500">
    <property type="entry name" value="AAA_26"/>
    <property type="match status" value="1"/>
</dbReference>
<feature type="active site" evidence="2">
    <location>
        <position position="35"/>
    </location>
</feature>
<dbReference type="InterPro" id="IPR027417">
    <property type="entry name" value="P-loop_NTPase"/>
</dbReference>
<organism evidence="3 4">
    <name type="scientific">Swingsia samuiensis</name>
    <dbReference type="NCBI Taxonomy" id="1293412"/>
    <lineage>
        <taxon>Bacteria</taxon>
        <taxon>Pseudomonadati</taxon>
        <taxon>Pseudomonadota</taxon>
        <taxon>Alphaproteobacteria</taxon>
        <taxon>Acetobacterales</taxon>
        <taxon>Acetobacteraceae</taxon>
        <taxon>Swingsia</taxon>
    </lineage>
</organism>
<keyword evidence="2" id="KW-0479">Metal-binding</keyword>
<gene>
    <name evidence="2 3" type="primary">bioD</name>
    <name evidence="3" type="ORF">E3D00_05675</name>
</gene>
<protein>
    <recommendedName>
        <fullName evidence="2">ATP-dependent dethiobiotin synthetase BioD</fullName>
        <ecNumber evidence="2">6.3.3.3</ecNumber>
    </recommendedName>
    <alternativeName>
        <fullName evidence="2">DTB synthetase</fullName>
        <shortName evidence="2">DTBS</shortName>
    </alternativeName>
    <alternativeName>
        <fullName evidence="2">Dethiobiotin synthase</fullName>
    </alternativeName>
</protein>
<keyword evidence="2" id="KW-0963">Cytoplasm</keyword>
<feature type="binding site" evidence="2">
    <location>
        <position position="39"/>
    </location>
    <ligand>
        <name>substrate</name>
    </ligand>
</feature>
<dbReference type="GO" id="GO:0005737">
    <property type="term" value="C:cytoplasm"/>
    <property type="evidence" value="ECO:0007669"/>
    <property type="project" value="UniProtKB-SubCell"/>
</dbReference>
<comment type="similarity">
    <text evidence="2">Belongs to the dethiobiotin synthetase family.</text>
</comment>
<evidence type="ECO:0000313" key="4">
    <source>
        <dbReference type="Proteomes" id="UP000316313"/>
    </source>
</evidence>
<feature type="binding site" evidence="2">
    <location>
        <begin position="15"/>
        <end position="20"/>
    </location>
    <ligand>
        <name>ATP</name>
        <dbReference type="ChEBI" id="CHEBI:30616"/>
    </ligand>
</feature>
<proteinExistence type="inferred from homology"/>
<comment type="cofactor">
    <cofactor evidence="2">
        <name>Mg(2+)</name>
        <dbReference type="ChEBI" id="CHEBI:18420"/>
    </cofactor>
</comment>
<dbReference type="OrthoDB" id="9802097at2"/>
<comment type="caution">
    <text evidence="2">Lacks conserved residue(s) required for the propagation of feature annotation.</text>
</comment>
<feature type="binding site" evidence="2">
    <location>
        <begin position="187"/>
        <end position="189"/>
    </location>
    <ligand>
        <name>ATP</name>
        <dbReference type="ChEBI" id="CHEBI:30616"/>
    </ligand>
</feature>
<comment type="function">
    <text evidence="2">Catalyzes a mechanistically unusual reaction, the ATP-dependent insertion of CO2 between the N7 and N8 nitrogen atoms of 7,8-diaminopelargonic acid (DAPA, also called 7,8-diammoniononanoate) to form a ureido ring.</text>
</comment>
<keyword evidence="2" id="KW-0067">ATP-binding</keyword>
<keyword evidence="2 3" id="KW-0436">Ligase</keyword>
<dbReference type="InterPro" id="IPR004472">
    <property type="entry name" value="DTB_synth_BioD"/>
</dbReference>
<dbReference type="Gene3D" id="3.40.50.300">
    <property type="entry name" value="P-loop containing nucleotide triphosphate hydrolases"/>
    <property type="match status" value="1"/>
</dbReference>
<evidence type="ECO:0000256" key="1">
    <source>
        <dbReference type="ARBA" id="ARBA00022756"/>
    </source>
</evidence>
<accession>A0A4Y6UJX8</accession>
<comment type="pathway">
    <text evidence="2">Cofactor biosynthesis; biotin biosynthesis; biotin from 7,8-diaminononanoate: step 1/2.</text>
</comment>
<dbReference type="GO" id="GO:0004141">
    <property type="term" value="F:dethiobiotin synthase activity"/>
    <property type="evidence" value="ECO:0007669"/>
    <property type="project" value="UniProtKB-UniRule"/>
</dbReference>
<comment type="catalytic activity">
    <reaction evidence="2">
        <text>(7R,8S)-7,8-diammoniononanoate + CO2 + ATP = (4R,5S)-dethiobiotin + ADP + phosphate + 3 H(+)</text>
        <dbReference type="Rhea" id="RHEA:15805"/>
        <dbReference type="ChEBI" id="CHEBI:15378"/>
        <dbReference type="ChEBI" id="CHEBI:16526"/>
        <dbReference type="ChEBI" id="CHEBI:30616"/>
        <dbReference type="ChEBI" id="CHEBI:43474"/>
        <dbReference type="ChEBI" id="CHEBI:149469"/>
        <dbReference type="ChEBI" id="CHEBI:149473"/>
        <dbReference type="ChEBI" id="CHEBI:456216"/>
        <dbReference type="EC" id="6.3.3.3"/>
    </reaction>
</comment>
<dbReference type="RefSeq" id="WP_141460731.1">
    <property type="nucleotide sequence ID" value="NZ_CP038141.1"/>
</dbReference>
<reference evidence="3 4" key="1">
    <citation type="submission" date="2019-03" db="EMBL/GenBank/DDBJ databases">
        <title>The complete genome sequence of Swingsia samuiensis NBRC107927(T).</title>
        <authorList>
            <person name="Chua K.-O."/>
            <person name="Chan K.-G."/>
            <person name="See-Too W.-S."/>
        </authorList>
    </citation>
    <scope>NUCLEOTIDE SEQUENCE [LARGE SCALE GENOMIC DNA]</scope>
    <source>
        <strain evidence="3 4">AH83</strain>
    </source>
</reference>
<dbReference type="PIRSF" id="PIRSF006755">
    <property type="entry name" value="DTB_synth"/>
    <property type="match status" value="1"/>
</dbReference>
<dbReference type="HAMAP" id="MF_00336">
    <property type="entry name" value="BioD"/>
    <property type="match status" value="1"/>
</dbReference>
<dbReference type="SUPFAM" id="SSF52540">
    <property type="entry name" value="P-loop containing nucleoside triphosphate hydrolases"/>
    <property type="match status" value="1"/>
</dbReference>
<dbReference type="CDD" id="cd03109">
    <property type="entry name" value="DTBS"/>
    <property type="match status" value="1"/>
</dbReference>
<dbReference type="NCBIfam" id="TIGR00347">
    <property type="entry name" value="bioD"/>
    <property type="match status" value="1"/>
</dbReference>
<keyword evidence="2" id="KW-0460">Magnesium</keyword>
<dbReference type="EC" id="6.3.3.3" evidence="2"/>
<dbReference type="GO" id="GO:0005524">
    <property type="term" value="F:ATP binding"/>
    <property type="evidence" value="ECO:0007669"/>
    <property type="project" value="UniProtKB-UniRule"/>
</dbReference>
<keyword evidence="2" id="KW-0547">Nucleotide-binding</keyword>
<dbReference type="GO" id="GO:0009102">
    <property type="term" value="P:biotin biosynthetic process"/>
    <property type="evidence" value="ECO:0007669"/>
    <property type="project" value="UniProtKB-UniRule"/>
</dbReference>
<feature type="binding site" evidence="2">
    <location>
        <position position="19"/>
    </location>
    <ligand>
        <name>Mg(2+)</name>
        <dbReference type="ChEBI" id="CHEBI:18420"/>
    </ligand>
</feature>
<dbReference type="EMBL" id="CP038141">
    <property type="protein sequence ID" value="QDH17110.1"/>
    <property type="molecule type" value="Genomic_DNA"/>
</dbReference>
<comment type="subcellular location">
    <subcellularLocation>
        <location evidence="2">Cytoplasm</location>
    </subcellularLocation>
</comment>
<keyword evidence="4" id="KW-1185">Reference proteome</keyword>
<dbReference type="AlphaFoldDB" id="A0A4Y6UJX8"/>
<dbReference type="GO" id="GO:0000287">
    <property type="term" value="F:magnesium ion binding"/>
    <property type="evidence" value="ECO:0007669"/>
    <property type="project" value="UniProtKB-UniRule"/>
</dbReference>
<name>A0A4Y6UJX8_9PROT</name>
<sequence>MTNSRGVFITGTDTEIGKTLTSAILTKAWNTYYWKPLQTGLETEQGDSPTVASLAQLPPKKIIPPAYSFKAPLSPMAAASKEHTTINPGRLVLPQLSNPILVEGAGGLMVPIRKDLLMIDLINKLDLPTILVARSGLGTINHTLLSLEALTRRNIHILGVVLSGPLNTENKKTIEEFGNTKVILQIPHLDVVNPTIVTSLAQEVPDLRDI</sequence>
<dbReference type="PANTHER" id="PTHR43210:SF5">
    <property type="entry name" value="DETHIOBIOTIN SYNTHETASE"/>
    <property type="match status" value="1"/>
</dbReference>
<dbReference type="UniPathway" id="UPA00078">
    <property type="reaction ID" value="UER00161"/>
</dbReference>
<feature type="binding site" evidence="2">
    <location>
        <position position="103"/>
    </location>
    <ligand>
        <name>Mg(2+)</name>
        <dbReference type="ChEBI" id="CHEBI:18420"/>
    </ligand>
</feature>
<feature type="binding site" evidence="2">
    <location>
        <begin position="103"/>
        <end position="106"/>
    </location>
    <ligand>
        <name>ATP</name>
        <dbReference type="ChEBI" id="CHEBI:30616"/>
    </ligand>
</feature>
<keyword evidence="1 2" id="KW-0093">Biotin biosynthesis</keyword>
<evidence type="ECO:0000313" key="3">
    <source>
        <dbReference type="EMBL" id="QDH17110.1"/>
    </source>
</evidence>